<dbReference type="Pfam" id="PF04488">
    <property type="entry name" value="Gly_transf_sug"/>
    <property type="match status" value="1"/>
</dbReference>
<feature type="signal peptide" evidence="2">
    <location>
        <begin position="1"/>
        <end position="30"/>
    </location>
</feature>
<dbReference type="Proteomes" id="UP001610432">
    <property type="component" value="Unassembled WGS sequence"/>
</dbReference>
<accession>A0ABR4LZD3</accession>
<name>A0ABR4LZD3_9EURO</name>
<reference evidence="3 4" key="1">
    <citation type="submission" date="2024-07" db="EMBL/GenBank/DDBJ databases">
        <title>Section-level genome sequencing and comparative genomics of Aspergillus sections Usti and Cavernicolus.</title>
        <authorList>
            <consortium name="Lawrence Berkeley National Laboratory"/>
            <person name="Nybo J.L."/>
            <person name="Vesth T.C."/>
            <person name="Theobald S."/>
            <person name="Frisvad J.C."/>
            <person name="Larsen T.O."/>
            <person name="Kjaerboelling I."/>
            <person name="Rothschild-Mancinelli K."/>
            <person name="Lyhne E.K."/>
            <person name="Kogle M.E."/>
            <person name="Barry K."/>
            <person name="Clum A."/>
            <person name="Na H."/>
            <person name="Ledsgaard L."/>
            <person name="Lin J."/>
            <person name="Lipzen A."/>
            <person name="Kuo A."/>
            <person name="Riley R."/>
            <person name="Mondo S."/>
            <person name="Labutti K."/>
            <person name="Haridas S."/>
            <person name="Pangalinan J."/>
            <person name="Salamov A.A."/>
            <person name="Simmons B.A."/>
            <person name="Magnuson J.K."/>
            <person name="Chen J."/>
            <person name="Drula E."/>
            <person name="Henrissat B."/>
            <person name="Wiebenga A."/>
            <person name="Lubbers R.J."/>
            <person name="Gomes A.C."/>
            <person name="Macurrencykelacurrency M.R."/>
            <person name="Stajich J."/>
            <person name="Grigoriev I.V."/>
            <person name="Mortensen U.H."/>
            <person name="De Vries R.P."/>
            <person name="Baker S.E."/>
            <person name="Andersen M.R."/>
        </authorList>
    </citation>
    <scope>NUCLEOTIDE SEQUENCE [LARGE SCALE GENOMIC DNA]</scope>
    <source>
        <strain evidence="3 4">CBS 449.75</strain>
    </source>
</reference>
<comment type="caution">
    <text evidence="3">The sequence shown here is derived from an EMBL/GenBank/DDBJ whole genome shotgun (WGS) entry which is preliminary data.</text>
</comment>
<dbReference type="SUPFAM" id="SSF53448">
    <property type="entry name" value="Nucleotide-diphospho-sugar transferases"/>
    <property type="match status" value="1"/>
</dbReference>
<evidence type="ECO:0008006" key="5">
    <source>
        <dbReference type="Google" id="ProtNLM"/>
    </source>
</evidence>
<gene>
    <name evidence="3" type="ORF">BJX67DRAFT_324436</name>
</gene>
<dbReference type="InterPro" id="IPR007577">
    <property type="entry name" value="GlycoTrfase_DXD_sugar-bd_CS"/>
</dbReference>
<dbReference type="PANTHER" id="PTHR31834:SF10">
    <property type="entry name" value="TRANSFERASE, PUTATIVE (AFU_ORTHOLOGUE AFUA_8G02040)-RELATED"/>
    <property type="match status" value="1"/>
</dbReference>
<organism evidence="3 4">
    <name type="scientific">Aspergillus lucknowensis</name>
    <dbReference type="NCBI Taxonomy" id="176173"/>
    <lineage>
        <taxon>Eukaryota</taxon>
        <taxon>Fungi</taxon>
        <taxon>Dikarya</taxon>
        <taxon>Ascomycota</taxon>
        <taxon>Pezizomycotina</taxon>
        <taxon>Eurotiomycetes</taxon>
        <taxon>Eurotiomycetidae</taxon>
        <taxon>Eurotiales</taxon>
        <taxon>Aspergillaceae</taxon>
        <taxon>Aspergillus</taxon>
        <taxon>Aspergillus subgen. Nidulantes</taxon>
    </lineage>
</organism>
<dbReference type="RefSeq" id="XP_070888869.1">
    <property type="nucleotide sequence ID" value="XM_071027386.1"/>
</dbReference>
<evidence type="ECO:0000313" key="4">
    <source>
        <dbReference type="Proteomes" id="UP001610432"/>
    </source>
</evidence>
<dbReference type="GeneID" id="98142458"/>
<proteinExistence type="inferred from homology"/>
<dbReference type="EMBL" id="JBFXLQ010000008">
    <property type="protein sequence ID" value="KAL2869890.1"/>
    <property type="molecule type" value="Genomic_DNA"/>
</dbReference>
<protein>
    <recommendedName>
        <fullName evidence="5">Glycosyl transferase</fullName>
    </recommendedName>
</protein>
<dbReference type="Gene3D" id="3.90.550.20">
    <property type="match status" value="1"/>
</dbReference>
<evidence type="ECO:0000256" key="1">
    <source>
        <dbReference type="ARBA" id="ARBA00009003"/>
    </source>
</evidence>
<keyword evidence="4" id="KW-1185">Reference proteome</keyword>
<feature type="chain" id="PRO_5045399249" description="Glycosyl transferase" evidence="2">
    <location>
        <begin position="31"/>
        <end position="416"/>
    </location>
</feature>
<evidence type="ECO:0000256" key="2">
    <source>
        <dbReference type="SAM" id="SignalP"/>
    </source>
</evidence>
<dbReference type="PANTHER" id="PTHR31834">
    <property type="entry name" value="INITIATION-SPECIFIC ALPHA-1,6-MANNOSYLTRANSFERASE"/>
    <property type="match status" value="1"/>
</dbReference>
<comment type="similarity">
    <text evidence="1">Belongs to the glycosyltransferase 32 family.</text>
</comment>
<dbReference type="InterPro" id="IPR029044">
    <property type="entry name" value="Nucleotide-diphossugar_trans"/>
</dbReference>
<sequence>MLLPRPLRRVAAIILFGILLLSWQLWRVAAEFGFEEVQDQYPLLLKYLEGKRGNGGAWHLPEEWTQESATNPRSIIDAATVALNATTSQSERQLPHSTIPRVIHQTWKDTRLETWPEIFRQSVEKWLAVVEEGDMAYMFWDDNGVAQFVKHFEPDLEDQFNALPSNVERSDVFRVLVSKWIGGVYVDADTEPLQRPTEWITQTDILPWQDPEVGRSYRSTEPVRAIVGIEADNPPDKDTYWRMGYFYPVQLTQWSFAWAPGHPILQRFLDHVFGIVRGVAKSHGNDLRCDATQQELDGIDPVNLTGPIVFTDSVRTWLEMKADLRWDSLSGLEDGGISKLVEDVLVLPITGFSPGRGISGNMGSKPITDPSARLYHHAKGSWRKFSLVVEYGKVCRKLFGLCRDWPKVSNSNWILL</sequence>
<keyword evidence="2" id="KW-0732">Signal</keyword>
<dbReference type="InterPro" id="IPR039367">
    <property type="entry name" value="Och1-like"/>
</dbReference>
<evidence type="ECO:0000313" key="3">
    <source>
        <dbReference type="EMBL" id="KAL2869890.1"/>
    </source>
</evidence>